<evidence type="ECO:0000313" key="2">
    <source>
        <dbReference type="EMBL" id="MBB3705781.1"/>
    </source>
</evidence>
<protein>
    <submittedName>
        <fullName evidence="2">Uncharacterized protein</fullName>
    </submittedName>
</protein>
<accession>A0ABR6H5I7</accession>
<feature type="compositionally biased region" description="Basic and acidic residues" evidence="1">
    <location>
        <begin position="69"/>
        <end position="80"/>
    </location>
</feature>
<evidence type="ECO:0000256" key="1">
    <source>
        <dbReference type="SAM" id="MobiDB-lite"/>
    </source>
</evidence>
<name>A0ABR6H5I7_AMIAI</name>
<feature type="region of interest" description="Disordered" evidence="1">
    <location>
        <begin position="69"/>
        <end position="89"/>
    </location>
</feature>
<keyword evidence="3" id="KW-1185">Reference proteome</keyword>
<comment type="caution">
    <text evidence="2">The sequence shown here is derived from an EMBL/GenBank/DDBJ whole genome shotgun (WGS) entry which is preliminary data.</text>
</comment>
<proteinExistence type="predicted"/>
<evidence type="ECO:0000313" key="3">
    <source>
        <dbReference type="Proteomes" id="UP000577697"/>
    </source>
</evidence>
<dbReference type="Proteomes" id="UP000577697">
    <property type="component" value="Unassembled WGS sequence"/>
</dbReference>
<sequence>MSDYSYFIIEFDGRTEELDLINPRIYFEDGHCRFKYDGPNPGYWEAHIRARHGLRPGFEVKWELDRKPRTPAEAGHDAGRRPSIFMAHH</sequence>
<gene>
    <name evidence="2" type="ORF">FHS67_002100</name>
</gene>
<dbReference type="EMBL" id="JACICB010000007">
    <property type="protein sequence ID" value="MBB3705781.1"/>
    <property type="molecule type" value="Genomic_DNA"/>
</dbReference>
<organism evidence="2 3">
    <name type="scientific">Aminobacter aminovorans</name>
    <name type="common">Chelatobacter heintzii</name>
    <dbReference type="NCBI Taxonomy" id="83263"/>
    <lineage>
        <taxon>Bacteria</taxon>
        <taxon>Pseudomonadati</taxon>
        <taxon>Pseudomonadota</taxon>
        <taxon>Alphaproteobacteria</taxon>
        <taxon>Hyphomicrobiales</taxon>
        <taxon>Phyllobacteriaceae</taxon>
        <taxon>Aminobacter</taxon>
    </lineage>
</organism>
<reference evidence="2 3" key="1">
    <citation type="submission" date="2020-08" db="EMBL/GenBank/DDBJ databases">
        <title>Genomic Encyclopedia of Type Strains, Phase IV (KMG-IV): sequencing the most valuable type-strain genomes for metagenomic binning, comparative biology and taxonomic classification.</title>
        <authorList>
            <person name="Goeker M."/>
        </authorList>
    </citation>
    <scope>NUCLEOTIDE SEQUENCE [LARGE SCALE GENOMIC DNA]</scope>
    <source>
        <strain evidence="2 3">DSM 10368</strain>
    </source>
</reference>